<dbReference type="EMBL" id="JAHLQK010000004">
    <property type="protein sequence ID" value="MBU5676856.1"/>
    <property type="molecule type" value="Genomic_DNA"/>
</dbReference>
<evidence type="ECO:0000313" key="2">
    <source>
        <dbReference type="Proteomes" id="UP000779508"/>
    </source>
</evidence>
<name>A0ABS6G3Y7_9FIRM</name>
<dbReference type="InterPro" id="IPR025365">
    <property type="entry name" value="DUF4269"/>
</dbReference>
<reference evidence="1 2" key="1">
    <citation type="submission" date="2021-06" db="EMBL/GenBank/DDBJ databases">
        <authorList>
            <person name="Sun Q."/>
            <person name="Li D."/>
        </authorList>
    </citation>
    <scope>NUCLEOTIDE SEQUENCE [LARGE SCALE GENOMIC DNA]</scope>
    <source>
        <strain evidence="1 2">MSJ-5</strain>
    </source>
</reference>
<gene>
    <name evidence="1" type="ORF">KQI88_10540</name>
</gene>
<comment type="caution">
    <text evidence="1">The sequence shown here is derived from an EMBL/GenBank/DDBJ whole genome shotgun (WGS) entry which is preliminary data.</text>
</comment>
<evidence type="ECO:0000313" key="1">
    <source>
        <dbReference type="EMBL" id="MBU5676856.1"/>
    </source>
</evidence>
<dbReference type="Pfam" id="PF14091">
    <property type="entry name" value="DUF4269"/>
    <property type="match status" value="1"/>
</dbReference>
<accession>A0ABS6G3Y7</accession>
<organism evidence="1 2">
    <name type="scientific">Alkaliphilus flagellatus</name>
    <dbReference type="NCBI Taxonomy" id="2841507"/>
    <lineage>
        <taxon>Bacteria</taxon>
        <taxon>Bacillati</taxon>
        <taxon>Bacillota</taxon>
        <taxon>Clostridia</taxon>
        <taxon>Peptostreptococcales</taxon>
        <taxon>Natronincolaceae</taxon>
        <taxon>Alkaliphilus</taxon>
    </lineage>
</organism>
<dbReference type="Proteomes" id="UP000779508">
    <property type="component" value="Unassembled WGS sequence"/>
</dbReference>
<sequence length="185" mass="21720">MKNKNWKDISYLNYGNVKQKKVYEILINTKVLDILNDYIPVLVGTIPIEIDIENSDIDIVCKVDNFDVFEEVLVSNFRKYKDFKITHKEDKVLVCNFIVNDVQIEIYGSNEDTDKSNGYRHMIVEDRLINLYGEAFKKEIISLKIKGLKTEPAFAKVLNLQGNPYEQLLLLEMYSDEELYKMYTK</sequence>
<proteinExistence type="predicted"/>
<keyword evidence="2" id="KW-1185">Reference proteome</keyword>
<dbReference type="RefSeq" id="WP_216417140.1">
    <property type="nucleotide sequence ID" value="NZ_JAHLQK010000004.1"/>
</dbReference>
<protein>
    <submittedName>
        <fullName evidence="1">DUF4269 domain-containing protein</fullName>
    </submittedName>
</protein>